<reference evidence="2 3" key="1">
    <citation type="submission" date="2016-07" db="EMBL/GenBank/DDBJ databases">
        <title>Pervasive Adenine N6-methylation of Active Genes in Fungi.</title>
        <authorList>
            <consortium name="DOE Joint Genome Institute"/>
            <person name="Mondo S.J."/>
            <person name="Dannebaum R.O."/>
            <person name="Kuo R.C."/>
            <person name="Labutti K."/>
            <person name="Haridas S."/>
            <person name="Kuo A."/>
            <person name="Salamov A."/>
            <person name="Ahrendt S.R."/>
            <person name="Lipzen A."/>
            <person name="Sullivan W."/>
            <person name="Andreopoulos W.B."/>
            <person name="Clum A."/>
            <person name="Lindquist E."/>
            <person name="Daum C."/>
            <person name="Ramamoorthy G.K."/>
            <person name="Gryganskyi A."/>
            <person name="Culley D."/>
            <person name="Magnuson J.K."/>
            <person name="James T.Y."/>
            <person name="O'Malley M.A."/>
            <person name="Stajich J.E."/>
            <person name="Spatafora J.W."/>
            <person name="Visel A."/>
            <person name="Grigoriev I.V."/>
        </authorList>
    </citation>
    <scope>NUCLEOTIDE SEQUENCE [LARGE SCALE GENOMIC DNA]</scope>
    <source>
        <strain evidence="2 3">CBS 129021</strain>
    </source>
</reference>
<accession>A0A1Y2DF07</accession>
<comment type="caution">
    <text evidence="2">The sequence shown here is derived from an EMBL/GenBank/DDBJ whole genome shotgun (WGS) entry which is preliminary data.</text>
</comment>
<feature type="non-terminal residue" evidence="2">
    <location>
        <position position="1"/>
    </location>
</feature>
<organism evidence="2 3">
    <name type="scientific">Pseudomassariella vexata</name>
    <dbReference type="NCBI Taxonomy" id="1141098"/>
    <lineage>
        <taxon>Eukaryota</taxon>
        <taxon>Fungi</taxon>
        <taxon>Dikarya</taxon>
        <taxon>Ascomycota</taxon>
        <taxon>Pezizomycotina</taxon>
        <taxon>Sordariomycetes</taxon>
        <taxon>Xylariomycetidae</taxon>
        <taxon>Amphisphaeriales</taxon>
        <taxon>Pseudomassariaceae</taxon>
        <taxon>Pseudomassariella</taxon>
    </lineage>
</organism>
<dbReference type="AlphaFoldDB" id="A0A1Y2DF07"/>
<evidence type="ECO:0000256" key="1">
    <source>
        <dbReference type="SAM" id="Phobius"/>
    </source>
</evidence>
<dbReference type="EMBL" id="MCFJ01000018">
    <property type="protein sequence ID" value="ORY57860.1"/>
    <property type="molecule type" value="Genomic_DNA"/>
</dbReference>
<keyword evidence="1" id="KW-0812">Transmembrane</keyword>
<dbReference type="InParanoid" id="A0A1Y2DF07"/>
<evidence type="ECO:0000313" key="3">
    <source>
        <dbReference type="Proteomes" id="UP000193689"/>
    </source>
</evidence>
<gene>
    <name evidence="2" type="ORF">BCR38DRAFT_81521</name>
</gene>
<evidence type="ECO:0000313" key="2">
    <source>
        <dbReference type="EMBL" id="ORY57860.1"/>
    </source>
</evidence>
<feature type="transmembrane region" description="Helical" evidence="1">
    <location>
        <begin position="152"/>
        <end position="170"/>
    </location>
</feature>
<dbReference type="OrthoDB" id="1045822at2759"/>
<dbReference type="NCBIfam" id="TIGR01571">
    <property type="entry name" value="A_thal_Cys_rich"/>
    <property type="match status" value="1"/>
</dbReference>
<dbReference type="Proteomes" id="UP000193689">
    <property type="component" value="Unassembled WGS sequence"/>
</dbReference>
<dbReference type="STRING" id="1141098.A0A1Y2DF07"/>
<protein>
    <submittedName>
        <fullName evidence="2">PLAC8 family-domain-containing protein</fullName>
    </submittedName>
</protein>
<sequence length="240" mass="26487">KTPKAPTRAPHLKLLVVPSTFARVNHRIIAQASYLFNQTPINLLSCRYITQNQQKTSGIHSNNSALLCPSNIILLHSPLRDGLPTANTHATHTARSGPSCHGRQVAAESLRLLACESCVISTFIPCLLVGQTADRLRDPTMQTAEALNTECLIYGGLLFFTGFHWVYLMLKRTEIREHFGIPGSTVEDCCTTYWCHCCAAIQQDGEVRKRIPISGPIQQGCHTNKAGMLMPRQTGHSNMP</sequence>
<keyword evidence="1" id="KW-0472">Membrane</keyword>
<keyword evidence="1" id="KW-1133">Transmembrane helix</keyword>
<dbReference type="InterPro" id="IPR006461">
    <property type="entry name" value="PLAC_motif_containing"/>
</dbReference>
<dbReference type="RefSeq" id="XP_040710989.1">
    <property type="nucleotide sequence ID" value="XM_040865667.1"/>
</dbReference>
<keyword evidence="3" id="KW-1185">Reference proteome</keyword>
<dbReference type="GeneID" id="63781879"/>
<dbReference type="Pfam" id="PF04749">
    <property type="entry name" value="PLAC8"/>
    <property type="match status" value="1"/>
</dbReference>
<dbReference type="PANTHER" id="PTHR15907">
    <property type="entry name" value="DUF614 FAMILY PROTEIN-RELATED"/>
    <property type="match status" value="1"/>
</dbReference>
<proteinExistence type="predicted"/>
<name>A0A1Y2DF07_9PEZI</name>